<organism evidence="4 5">
    <name type="scientific">Chryseobacterium potabilaquae</name>
    <dbReference type="NCBI Taxonomy" id="2675057"/>
    <lineage>
        <taxon>Bacteria</taxon>
        <taxon>Pseudomonadati</taxon>
        <taxon>Bacteroidota</taxon>
        <taxon>Flavobacteriia</taxon>
        <taxon>Flavobacteriales</taxon>
        <taxon>Weeksellaceae</taxon>
        <taxon>Chryseobacterium group</taxon>
        <taxon>Chryseobacterium</taxon>
    </lineage>
</organism>
<evidence type="ECO:0000256" key="3">
    <source>
        <dbReference type="PIRSR" id="PIRSR607837-1"/>
    </source>
</evidence>
<dbReference type="SUPFAM" id="SSF109854">
    <property type="entry name" value="DinB/YfiT-like putative metalloenzymes"/>
    <property type="match status" value="1"/>
</dbReference>
<evidence type="ECO:0000256" key="1">
    <source>
        <dbReference type="ARBA" id="ARBA00008635"/>
    </source>
</evidence>
<name>A0A6N4X5N4_9FLAO</name>
<sequence length="165" mass="19263">MIKQALLGEFLYESENTRKILKAIPDSALDWKPSEKNWSTAQLASHIAEVYNWYESTFDREVFDMGTYQYDKGDISKAKNIVSKFEENVLKAQKVLENSDESRYFDMWKMEINGNILFPPTQRIQVIRGFLYNHLYHHRGELVVYLRSTGNKVPGLYGPTADDKK</sequence>
<keyword evidence="2 3" id="KW-0479">Metal-binding</keyword>
<dbReference type="Gene3D" id="1.20.120.450">
    <property type="entry name" value="dinb family like domain"/>
    <property type="match status" value="1"/>
</dbReference>
<feature type="binding site" evidence="3">
    <location>
        <position position="46"/>
    </location>
    <ligand>
        <name>a divalent metal cation</name>
        <dbReference type="ChEBI" id="CHEBI:60240"/>
    </ligand>
</feature>
<gene>
    <name evidence="4" type="ORF">CHRY9293_02355</name>
</gene>
<dbReference type="EMBL" id="CACVBR010000020">
    <property type="protein sequence ID" value="CAA7196241.1"/>
    <property type="molecule type" value="Genomic_DNA"/>
</dbReference>
<dbReference type="InterPro" id="IPR034660">
    <property type="entry name" value="DinB/YfiT-like"/>
</dbReference>
<reference evidence="4 5" key="1">
    <citation type="submission" date="2020-01" db="EMBL/GenBank/DDBJ databases">
        <authorList>
            <person name="Rodrigo-Torres L."/>
            <person name="Arahal R. D."/>
            <person name="Lucena T."/>
        </authorList>
    </citation>
    <scope>NUCLEOTIDE SEQUENCE [LARGE SCALE GENOMIC DNA]</scope>
    <source>
        <strain evidence="4 5">CECT 9293</strain>
    </source>
</reference>
<keyword evidence="5" id="KW-1185">Reference proteome</keyword>
<evidence type="ECO:0000313" key="5">
    <source>
        <dbReference type="Proteomes" id="UP000445144"/>
    </source>
</evidence>
<evidence type="ECO:0000256" key="2">
    <source>
        <dbReference type="ARBA" id="ARBA00022723"/>
    </source>
</evidence>
<dbReference type="Proteomes" id="UP000445144">
    <property type="component" value="Unassembled WGS sequence"/>
</dbReference>
<proteinExistence type="inferred from homology"/>
<evidence type="ECO:0008006" key="6">
    <source>
        <dbReference type="Google" id="ProtNLM"/>
    </source>
</evidence>
<protein>
    <recommendedName>
        <fullName evidence="6">Damage-inducible protein DinB</fullName>
    </recommendedName>
</protein>
<evidence type="ECO:0000313" key="4">
    <source>
        <dbReference type="EMBL" id="CAA7196241.1"/>
    </source>
</evidence>
<dbReference type="Pfam" id="PF05163">
    <property type="entry name" value="DinB"/>
    <property type="match status" value="1"/>
</dbReference>
<feature type="binding site" evidence="3">
    <location>
        <position position="134"/>
    </location>
    <ligand>
        <name>a divalent metal cation</name>
        <dbReference type="ChEBI" id="CHEBI:60240"/>
    </ligand>
</feature>
<feature type="binding site" evidence="3">
    <location>
        <position position="138"/>
    </location>
    <ligand>
        <name>a divalent metal cation</name>
        <dbReference type="ChEBI" id="CHEBI:60240"/>
    </ligand>
</feature>
<dbReference type="InterPro" id="IPR007837">
    <property type="entry name" value="DinB"/>
</dbReference>
<dbReference type="RefSeq" id="WP_162033115.1">
    <property type="nucleotide sequence ID" value="NZ_CACVBR010000020.1"/>
</dbReference>
<dbReference type="GO" id="GO:0046872">
    <property type="term" value="F:metal ion binding"/>
    <property type="evidence" value="ECO:0007669"/>
    <property type="project" value="UniProtKB-KW"/>
</dbReference>
<dbReference type="AlphaFoldDB" id="A0A6N4X5N4"/>
<comment type="similarity">
    <text evidence="1">Belongs to the DinB family.</text>
</comment>
<accession>A0A6N4X5N4</accession>